<sequence>MIALPTIALALVIAGVIAIFAGFVPGGPWSPEGDAPASAEYTQEQRDNAAIIVSAGRDLGLSERDQTIAVMTAMGESSLRNLDYGDWETSGVTNPDGSRTTSIGLFQQQDGWGTRDERLDPYTAAVLFYRAMVARVPDRDSLEPTEVAHRTQINRDRDHYAPYWPRAVALIAALDADRSDADRDG</sequence>
<proteinExistence type="predicted"/>
<reference evidence="1 2" key="1">
    <citation type="submission" date="2016-12" db="EMBL/GenBank/DDBJ databases">
        <title>Complete genome sequence of Microbacterium aurum KACC 15219.</title>
        <authorList>
            <person name="Jung Y."/>
            <person name="Shin J.-H."/>
            <person name="Lee Y.-J."/>
            <person name="Yi H."/>
            <person name="Bahn Y.-S."/>
            <person name="Kim J.F."/>
            <person name="Lee D.-W."/>
        </authorList>
    </citation>
    <scope>NUCLEOTIDE SEQUENCE [LARGE SCALE GENOMIC DNA]</scope>
    <source>
        <strain evidence="1 2">KACC 15219</strain>
    </source>
</reference>
<keyword evidence="2" id="KW-1185">Reference proteome</keyword>
<dbReference type="STRING" id="36805.BOH66_13960"/>
<evidence type="ECO:0000313" key="2">
    <source>
        <dbReference type="Proteomes" id="UP000187185"/>
    </source>
</evidence>
<gene>
    <name evidence="1" type="ORF">BOH66_13960</name>
</gene>
<organism evidence="1 2">
    <name type="scientific">Microbacterium aurum</name>
    <dbReference type="NCBI Taxonomy" id="36805"/>
    <lineage>
        <taxon>Bacteria</taxon>
        <taxon>Bacillati</taxon>
        <taxon>Actinomycetota</taxon>
        <taxon>Actinomycetes</taxon>
        <taxon>Micrococcales</taxon>
        <taxon>Microbacteriaceae</taxon>
        <taxon>Microbacterium</taxon>
    </lineage>
</organism>
<name>A0A1P8UCZ9_9MICO</name>
<protein>
    <submittedName>
        <fullName evidence="1">Peptidase M23</fullName>
    </submittedName>
</protein>
<dbReference type="Proteomes" id="UP000187185">
    <property type="component" value="Chromosome"/>
</dbReference>
<dbReference type="EMBL" id="CP018762">
    <property type="protein sequence ID" value="APZ35915.1"/>
    <property type="molecule type" value="Genomic_DNA"/>
</dbReference>
<accession>A0A1P8UCZ9</accession>
<dbReference type="KEGG" id="maur:BOH66_13960"/>
<dbReference type="AlphaFoldDB" id="A0A1P8UCZ9"/>
<evidence type="ECO:0000313" key="1">
    <source>
        <dbReference type="EMBL" id="APZ35915.1"/>
    </source>
</evidence>